<dbReference type="Proteomes" id="UP001056336">
    <property type="component" value="Chromosome"/>
</dbReference>
<dbReference type="InterPro" id="IPR006683">
    <property type="entry name" value="Thioestr_dom"/>
</dbReference>
<protein>
    <submittedName>
        <fullName evidence="4">PaaI family thioesterase</fullName>
    </submittedName>
</protein>
<keyword evidence="2" id="KW-0378">Hydrolase</keyword>
<keyword evidence="5" id="KW-1185">Reference proteome</keyword>
<evidence type="ECO:0000259" key="3">
    <source>
        <dbReference type="Pfam" id="PF03061"/>
    </source>
</evidence>
<evidence type="ECO:0000256" key="2">
    <source>
        <dbReference type="ARBA" id="ARBA00022801"/>
    </source>
</evidence>
<dbReference type="PANTHER" id="PTHR21660:SF1">
    <property type="entry name" value="ACYL-COENZYME A THIOESTERASE 13"/>
    <property type="match status" value="1"/>
</dbReference>
<feature type="domain" description="Thioesterase" evidence="3">
    <location>
        <begin position="87"/>
        <end position="165"/>
    </location>
</feature>
<accession>A0ABY4R1D8</accession>
<dbReference type="Gene3D" id="3.10.129.10">
    <property type="entry name" value="Hotdog Thioesterase"/>
    <property type="match status" value="1"/>
</dbReference>
<proteinExistence type="inferred from homology"/>
<organism evidence="4 5">
    <name type="scientific">Jatrophihabitans telluris</name>
    <dbReference type="NCBI Taxonomy" id="2038343"/>
    <lineage>
        <taxon>Bacteria</taxon>
        <taxon>Bacillati</taxon>
        <taxon>Actinomycetota</taxon>
        <taxon>Actinomycetes</taxon>
        <taxon>Jatrophihabitantales</taxon>
        <taxon>Jatrophihabitantaceae</taxon>
        <taxon>Jatrophihabitans</taxon>
    </lineage>
</organism>
<dbReference type="NCBIfam" id="TIGR00369">
    <property type="entry name" value="unchar_dom_1"/>
    <property type="match status" value="1"/>
</dbReference>
<comment type="similarity">
    <text evidence="1">Belongs to the thioesterase PaaI family.</text>
</comment>
<gene>
    <name evidence="4" type="ORF">M6D93_06270</name>
</gene>
<reference evidence="4" key="1">
    <citation type="journal article" date="2018" name="Int. J. Syst. Evol. Microbiol.">
        <title>Jatrophihabitans telluris sp. nov., isolated from sediment soil of lava forest wetlands and the emended description of the genus Jatrophihabitans.</title>
        <authorList>
            <person name="Lee K.C."/>
            <person name="Suh M.K."/>
            <person name="Eom M.K."/>
            <person name="Kim K.K."/>
            <person name="Kim J.S."/>
            <person name="Kim D.S."/>
            <person name="Ko S.H."/>
            <person name="Shin Y.K."/>
            <person name="Lee J.S."/>
        </authorList>
    </citation>
    <scope>NUCLEOTIDE SEQUENCE</scope>
    <source>
        <strain evidence="4">N237</strain>
    </source>
</reference>
<dbReference type="SUPFAM" id="SSF54637">
    <property type="entry name" value="Thioesterase/thiol ester dehydrase-isomerase"/>
    <property type="match status" value="1"/>
</dbReference>
<dbReference type="Pfam" id="PF03061">
    <property type="entry name" value="4HBT"/>
    <property type="match status" value="1"/>
</dbReference>
<name>A0ABY4R1D8_9ACTN</name>
<reference evidence="4" key="2">
    <citation type="submission" date="2022-05" db="EMBL/GenBank/DDBJ databases">
        <authorList>
            <person name="Kim J.-S."/>
            <person name="Lee K."/>
            <person name="Suh M."/>
            <person name="Eom M."/>
            <person name="Kim J.-S."/>
            <person name="Kim D.-S."/>
            <person name="Ko S.-H."/>
            <person name="Shin Y."/>
            <person name="Lee J.-S."/>
        </authorList>
    </citation>
    <scope>NUCLEOTIDE SEQUENCE</scope>
    <source>
        <strain evidence="4">N237</strain>
    </source>
</reference>
<dbReference type="CDD" id="cd03443">
    <property type="entry name" value="PaaI_thioesterase"/>
    <property type="match status" value="1"/>
</dbReference>
<evidence type="ECO:0000313" key="4">
    <source>
        <dbReference type="EMBL" id="UQX89609.1"/>
    </source>
</evidence>
<dbReference type="InterPro" id="IPR029069">
    <property type="entry name" value="HotDog_dom_sf"/>
</dbReference>
<dbReference type="InterPro" id="IPR003736">
    <property type="entry name" value="PAAI_dom"/>
</dbReference>
<evidence type="ECO:0000313" key="5">
    <source>
        <dbReference type="Proteomes" id="UP001056336"/>
    </source>
</evidence>
<dbReference type="InterPro" id="IPR039298">
    <property type="entry name" value="ACOT13"/>
</dbReference>
<evidence type="ECO:0000256" key="1">
    <source>
        <dbReference type="ARBA" id="ARBA00008324"/>
    </source>
</evidence>
<dbReference type="RefSeq" id="WP_249773505.1">
    <property type="nucleotide sequence ID" value="NZ_CP097332.1"/>
</dbReference>
<sequence>MTENQTDTAAPTQWGSPRSKTLTWFDPAVTAASLIELSGLDAMRAVADGTVAPPPIAAHFAFTIESVESGAVVFTCVPDESAYNPIGMVHGGLVCTLLDTVIGCAVHTTLPPRVGYTSIELKVNYLRPVHSDGGALTARGWVVKPGRRVAFAEGSVIDGDGKLVATASGSCLIMTP</sequence>
<dbReference type="EMBL" id="CP097332">
    <property type="protein sequence ID" value="UQX89609.1"/>
    <property type="molecule type" value="Genomic_DNA"/>
</dbReference>
<dbReference type="PANTHER" id="PTHR21660">
    <property type="entry name" value="THIOESTERASE SUPERFAMILY MEMBER-RELATED"/>
    <property type="match status" value="1"/>
</dbReference>